<evidence type="ECO:0000313" key="3">
    <source>
        <dbReference type="Proteomes" id="UP000316437"/>
    </source>
</evidence>
<sequence length="475" mass="55112">MSLTDDEILMLERLLQEEKTEELYRKLTTINEDTNPNYKILYEAINNQKWGYIDGKPALISGYAGVTLEGSSRSGKTWSGVDIIIYLATIRHKGQVLTINIYRETYNEFKTTLYDDFKRRLDDYGLPNPFHNAKEVPSFRIGKTTVHFLGDGKHGGGCDYAFFNEGMMIKSQVFDQVEMRCRKFWWMDYNPSFTDHWVFDEILLRDDVAFLRTTFLDNPFISASEMNKILRHEPWLPGSYDVTVDGVYYNGLPVTEKNQPPPHPVNVPQGTAKEFDWKVYGLGLRGAMKGVIFDNVVWIDEFPEYLGYIGVNDFGFTSDPNSFNKYVETEDTIYVEPLIYEPIETADLLCAAIESHNFDKEATIVCDSSDKRVSEKNGVVQMVQDMEDLGWNATKVSKIKSVVYWILSMKKKRICIVKNHLHKKYIKKEVENYKWMEINGIQVNLPIDKYNHFWDAVRYGHMAWNSDNTVESETN</sequence>
<evidence type="ECO:0000313" key="2">
    <source>
        <dbReference type="EMBL" id="TQM18324.1"/>
    </source>
</evidence>
<keyword evidence="3" id="KW-1185">Reference proteome</keyword>
<dbReference type="InterPro" id="IPR035412">
    <property type="entry name" value="Terminase_L_N"/>
</dbReference>
<dbReference type="EMBL" id="VFPD01000003">
    <property type="protein sequence ID" value="TQM18324.1"/>
    <property type="molecule type" value="Genomic_DNA"/>
</dbReference>
<dbReference type="Pfam" id="PF04466">
    <property type="entry name" value="Terminase_3"/>
    <property type="match status" value="1"/>
</dbReference>
<reference evidence="2 3" key="1">
    <citation type="submission" date="2019-06" db="EMBL/GenBank/DDBJ databases">
        <title>Sorghum-associated microbial communities from plants grown in Nebraska, USA.</title>
        <authorList>
            <person name="Schachtman D."/>
        </authorList>
    </citation>
    <scope>NUCLEOTIDE SEQUENCE [LARGE SCALE GENOMIC DNA]</scope>
    <source>
        <strain evidence="2 3">110</strain>
    </source>
</reference>
<protein>
    <submittedName>
        <fullName evidence="2">PBSX family phage terminase large subunit</fullName>
    </submittedName>
</protein>
<dbReference type="InterPro" id="IPR027417">
    <property type="entry name" value="P-loop_NTPase"/>
</dbReference>
<accession>A0A543E9P2</accession>
<dbReference type="Gene3D" id="3.40.50.300">
    <property type="entry name" value="P-loop containing nucleotide triphosphate hydrolases"/>
    <property type="match status" value="1"/>
</dbReference>
<feature type="domain" description="Phage terminase large subunit N-terminal" evidence="1">
    <location>
        <begin position="70"/>
        <end position="230"/>
    </location>
</feature>
<organism evidence="2 3">
    <name type="scientific">Chryseobacterium aquifrigidense</name>
    <dbReference type="NCBI Taxonomy" id="558021"/>
    <lineage>
        <taxon>Bacteria</taxon>
        <taxon>Pseudomonadati</taxon>
        <taxon>Bacteroidota</taxon>
        <taxon>Flavobacteriia</taxon>
        <taxon>Flavobacteriales</taxon>
        <taxon>Weeksellaceae</taxon>
        <taxon>Chryseobacterium group</taxon>
        <taxon>Chryseobacterium</taxon>
    </lineage>
</organism>
<dbReference type="RefSeq" id="WP_226798746.1">
    <property type="nucleotide sequence ID" value="NZ_VFPD01000003.1"/>
</dbReference>
<dbReference type="Gene3D" id="3.30.420.280">
    <property type="match status" value="1"/>
</dbReference>
<dbReference type="Proteomes" id="UP000316437">
    <property type="component" value="Unassembled WGS sequence"/>
</dbReference>
<dbReference type="AlphaFoldDB" id="A0A543E9P2"/>
<proteinExistence type="predicted"/>
<gene>
    <name evidence="2" type="ORF">FB551_4105</name>
</gene>
<comment type="caution">
    <text evidence="2">The sequence shown here is derived from an EMBL/GenBank/DDBJ whole genome shotgun (WGS) entry which is preliminary data.</text>
</comment>
<evidence type="ECO:0000259" key="1">
    <source>
        <dbReference type="Pfam" id="PF04466"/>
    </source>
</evidence>
<name>A0A543E9P2_9FLAO</name>